<keyword evidence="15" id="KW-0131">Cell cycle</keyword>
<dbReference type="Pfam" id="PF02463">
    <property type="entry name" value="SMC_N"/>
    <property type="match status" value="1"/>
</dbReference>
<evidence type="ECO:0000256" key="14">
    <source>
        <dbReference type="ARBA" id="ARBA00023254"/>
    </source>
</evidence>
<evidence type="ECO:0000256" key="5">
    <source>
        <dbReference type="ARBA" id="ARBA00022618"/>
    </source>
</evidence>
<dbReference type="InterPro" id="IPR003395">
    <property type="entry name" value="RecF/RecN/SMC_N"/>
</dbReference>
<dbReference type="Gene3D" id="3.30.70.1620">
    <property type="match status" value="1"/>
</dbReference>
<dbReference type="GO" id="GO:0051301">
    <property type="term" value="P:cell division"/>
    <property type="evidence" value="ECO:0007669"/>
    <property type="project" value="UniProtKB-KW"/>
</dbReference>
<keyword evidence="13 18" id="KW-0539">Nucleus</keyword>
<dbReference type="InterPro" id="IPR036277">
    <property type="entry name" value="SMC_hinge_sf"/>
</dbReference>
<dbReference type="FunFam" id="3.30.70.1620:FF:000002">
    <property type="entry name" value="Structural maintenance of chromosomes 3"/>
    <property type="match status" value="1"/>
</dbReference>
<sequence>MGAHPSPSGPASGSRCPRMRPGLLPWQQGIPPPGPAPPLPAASLWPHSPLAPNPPSSGRNHFSQRAGGGKPGRARHCGRYSRAFYSRPSLPPAEWCAPSRSGRRCCRHFVCVRGRRGRPGVLPCVGAVASDPAGDMYIKQVIIQGFRSYRDQTIVDPFSSKHNVIVGRNGSGKSNFFYAIQFVLSDEFSHLRPEQRLALLHEGTGPRVISAFVEIIFDNSDNRLPIDKEEVSLRRVIGAKKDQYFLDKKMVTKNDVMNLLESAGFSRSNPYYIVKQGKINQMATAPDSQRLKLLREVAGTRVYDERKEESISLMKETEGKREKINELLKYIEERLHTLEEEKEELAQYQKWDKMRRALEYTIYNQELNETRAKLDELSAKRETSGEKSRQLRDAQQDARDKMEEIERQVRELKTKISAMKEEKEQLSAERQEQIKQRTKLELKAKDLQDELAGNSEQRKRLLKERQKLLEKIEEKQKELAETEPKFNSVKEKEERGIARLAQATQERTDLYAKQGRGSQFTSKEERDKWIKKELKSLDQAINDKKRQIAAIHKDLEDTEANKEKNLEQYSKLDQDLNEVKARVEELDRKYYEVKNKKDELQSERNYLWREENAEQQALAAKREDLEKKQQLLRAATGKAILNGIDSINKVLEHFRRKGINQHVLNGYHGIVMNNFECEPAFYTCVEVTAGNRLFYHIVDSDEVSTKILMEFNKMNLPGEVTFLPLNKLDVRDTAYPETNDAIPMISKLRYNPRFDKAFKHVFGKTLICRSMEVSTQLARAFTMDCITLEGDQVSHRGALTGGYYDTRKSRLELQKDVRKAEEELGELEAKLNENLRRNIERINNEIDQLMNQMQQIETQQRKFKASRDSILSEMKMLKEKRQQSEKTFMPKQRSLQSLEASLHAMESTRESLKAELGTDLLSQLSLEDQKRVDALNDEIRQLQQENRQLLNERIKLEGIITRVETYLNENLRKRLDQVEQELNELRETEGGTVLTATTSELEAINKRVKDTLARSDDLDNSIDKTEAGIKELQKSMERWKNMEKEHMDAINHDTKELEKMTNRQGMLLKKKEECMKKIRELGSLPQEAFEKYQTLSLKQLFRKLEQCNTELKKYSHVNKKALDQFVNFSEQKEKLIKRQEELDRGYKSIMELMNVLELRKYEAIQLTFKQVSKNFSEVFQKLVPGGKATLVMKKGDVEGSQSQDEGEGSAESERGSGSQSSVPSVDQFTGVGIRVSFTGKQGEMREMQQLSGGQKSLVALALIFAIQKCDPAPFYLFDEIDQALDAQHRKAVSDMIMELAEHAQFITTTFRPELLESADKFYGVKFRNKKRKIPAGVCTTATLQISESEVQAHASDSASCQN</sequence>
<dbReference type="GO" id="GO:0005524">
    <property type="term" value="F:ATP binding"/>
    <property type="evidence" value="ECO:0007669"/>
    <property type="project" value="UniProtKB-KW"/>
</dbReference>
<dbReference type="GO" id="GO:0051321">
    <property type="term" value="P:meiotic cell cycle"/>
    <property type="evidence" value="ECO:0007669"/>
    <property type="project" value="UniProtKB-KW"/>
</dbReference>
<evidence type="ECO:0000256" key="1">
    <source>
        <dbReference type="ARBA" id="ARBA00004123"/>
    </source>
</evidence>
<feature type="coiled-coil region" evidence="19">
    <location>
        <begin position="810"/>
        <end position="988"/>
    </location>
</feature>
<feature type="region of interest" description="Disordered" evidence="20">
    <location>
        <begin position="377"/>
        <end position="401"/>
    </location>
</feature>
<keyword evidence="9" id="KW-0067">ATP-binding</keyword>
<name>A0A7M4EZ85_CROPO</name>
<dbReference type="InterPro" id="IPR024704">
    <property type="entry name" value="SMC"/>
</dbReference>
<evidence type="ECO:0000256" key="17">
    <source>
        <dbReference type="ARBA" id="ARBA00034085"/>
    </source>
</evidence>
<dbReference type="SMART" id="SM00968">
    <property type="entry name" value="SMC_hinge"/>
    <property type="match status" value="1"/>
</dbReference>
<dbReference type="PIRSF" id="PIRSF005719">
    <property type="entry name" value="SMC"/>
    <property type="match status" value="1"/>
</dbReference>
<comment type="similarity">
    <text evidence="3">Belongs to the SMC family. SMC3 subfamily.</text>
</comment>
<dbReference type="GO" id="GO:0000775">
    <property type="term" value="C:chromosome, centromeric region"/>
    <property type="evidence" value="ECO:0007669"/>
    <property type="project" value="UniProtKB-SubCell"/>
</dbReference>
<evidence type="ECO:0000256" key="16">
    <source>
        <dbReference type="ARBA" id="ARBA00023328"/>
    </source>
</evidence>
<evidence type="ECO:0000256" key="10">
    <source>
        <dbReference type="ARBA" id="ARBA00022990"/>
    </source>
</evidence>
<dbReference type="Gene3D" id="3.40.50.300">
    <property type="entry name" value="P-loop containing nucleotide triphosphate hydrolases"/>
    <property type="match status" value="2"/>
</dbReference>
<dbReference type="Gene3D" id="1.20.1060.20">
    <property type="match status" value="1"/>
</dbReference>
<dbReference type="SUPFAM" id="SSF52540">
    <property type="entry name" value="P-loop containing nucleoside triphosphate hydrolases"/>
    <property type="match status" value="1"/>
</dbReference>
<feature type="coiled-coil region" evidence="19">
    <location>
        <begin position="534"/>
        <end position="638"/>
    </location>
</feature>
<dbReference type="InterPro" id="IPR010935">
    <property type="entry name" value="SMC_hinge"/>
</dbReference>
<dbReference type="InterPro" id="IPR041741">
    <property type="entry name" value="SMC3_ABC_euk"/>
</dbReference>
<keyword evidence="8" id="KW-0498">Mitosis</keyword>
<evidence type="ECO:0000256" key="12">
    <source>
        <dbReference type="ARBA" id="ARBA00023204"/>
    </source>
</evidence>
<reference evidence="22" key="1">
    <citation type="submission" date="2025-08" db="UniProtKB">
        <authorList>
            <consortium name="Ensembl"/>
        </authorList>
    </citation>
    <scope>IDENTIFICATION</scope>
</reference>
<feature type="coiled-coil region" evidence="19">
    <location>
        <begin position="1022"/>
        <end position="1049"/>
    </location>
</feature>
<dbReference type="Pfam" id="PF06470">
    <property type="entry name" value="SMC_hinge"/>
    <property type="match status" value="1"/>
</dbReference>
<feature type="region of interest" description="Disordered" evidence="20">
    <location>
        <begin position="1195"/>
        <end position="1225"/>
    </location>
</feature>
<evidence type="ECO:0000256" key="6">
    <source>
        <dbReference type="ARBA" id="ARBA00022741"/>
    </source>
</evidence>
<dbReference type="InterPro" id="IPR027417">
    <property type="entry name" value="P-loop_NTPase"/>
</dbReference>
<evidence type="ECO:0000256" key="4">
    <source>
        <dbReference type="ARBA" id="ARBA00022454"/>
    </source>
</evidence>
<dbReference type="SUPFAM" id="SSF75553">
    <property type="entry name" value="Smc hinge domain"/>
    <property type="match status" value="1"/>
</dbReference>
<dbReference type="GO" id="GO:0016887">
    <property type="term" value="F:ATP hydrolysis activity"/>
    <property type="evidence" value="ECO:0007669"/>
    <property type="project" value="InterPro"/>
</dbReference>
<evidence type="ECO:0000259" key="21">
    <source>
        <dbReference type="SMART" id="SM00968"/>
    </source>
</evidence>
<feature type="coiled-coil region" evidence="19">
    <location>
        <begin position="1097"/>
        <end position="1124"/>
    </location>
</feature>
<dbReference type="PANTHER" id="PTHR43977">
    <property type="entry name" value="STRUCTURAL MAINTENANCE OF CHROMOSOMES PROTEIN 3"/>
    <property type="match status" value="1"/>
</dbReference>
<evidence type="ECO:0000256" key="3">
    <source>
        <dbReference type="ARBA" id="ARBA00005917"/>
    </source>
</evidence>
<feature type="compositionally biased region" description="Low complexity" evidence="20">
    <location>
        <begin position="1"/>
        <end position="14"/>
    </location>
</feature>
<feature type="domain" description="SMC hinge" evidence="21">
    <location>
        <begin position="665"/>
        <end position="778"/>
    </location>
</feature>
<evidence type="ECO:0000313" key="22">
    <source>
        <dbReference type="Ensembl" id="ENSCPRP00005016240.1"/>
    </source>
</evidence>
<dbReference type="GeneTree" id="ENSGT00580000081628"/>
<dbReference type="GO" id="GO:0051276">
    <property type="term" value="P:chromosome organization"/>
    <property type="evidence" value="ECO:0007669"/>
    <property type="project" value="InterPro"/>
</dbReference>
<evidence type="ECO:0000256" key="8">
    <source>
        <dbReference type="ARBA" id="ARBA00022776"/>
    </source>
</evidence>
<gene>
    <name evidence="22" type="primary">SMC3</name>
</gene>
<dbReference type="Proteomes" id="UP000594220">
    <property type="component" value="Unplaced"/>
</dbReference>
<comment type="function">
    <text evidence="17">Central component of cohesin, a complex required for chromosome cohesion during the cell cycle. The cohesin complex may form a large proteinaceous ring within which sister chromatids can be trapped. At anaphase, the complex is cleaved and dissociates from chromatin, allowing sister chromatids to segregate. Cohesion is coupled to DNA replication and is involved in DNA repair. The cohesin complex also plays an important role in spindle pole assembly during mitosis and in chromosomes movement.</text>
</comment>
<organism evidence="22 23">
    <name type="scientific">Crocodylus porosus</name>
    <name type="common">Saltwater crocodile</name>
    <name type="synonym">Estuarine crocodile</name>
    <dbReference type="NCBI Taxonomy" id="8502"/>
    <lineage>
        <taxon>Eukaryota</taxon>
        <taxon>Metazoa</taxon>
        <taxon>Chordata</taxon>
        <taxon>Craniata</taxon>
        <taxon>Vertebrata</taxon>
        <taxon>Euteleostomi</taxon>
        <taxon>Archelosauria</taxon>
        <taxon>Archosauria</taxon>
        <taxon>Crocodylia</taxon>
        <taxon>Longirostres</taxon>
        <taxon>Crocodylidae</taxon>
        <taxon>Crocodylus</taxon>
    </lineage>
</organism>
<keyword evidence="14" id="KW-0469">Meiosis</keyword>
<dbReference type="FunFam" id="3.40.50.300:FF:000370">
    <property type="entry name" value="Structural maintenance of chromosomes 3"/>
    <property type="match status" value="1"/>
</dbReference>
<keyword evidence="10" id="KW-0007">Acetylation</keyword>
<evidence type="ECO:0000256" key="20">
    <source>
        <dbReference type="SAM" id="MobiDB-lite"/>
    </source>
</evidence>
<dbReference type="GO" id="GO:0031981">
    <property type="term" value="C:nuclear lumen"/>
    <property type="evidence" value="ECO:0007669"/>
    <property type="project" value="UniProtKB-ARBA"/>
</dbReference>
<evidence type="ECO:0000256" key="7">
    <source>
        <dbReference type="ARBA" id="ARBA00022763"/>
    </source>
</evidence>
<evidence type="ECO:0000313" key="23">
    <source>
        <dbReference type="Proteomes" id="UP000594220"/>
    </source>
</evidence>
<evidence type="ECO:0000256" key="9">
    <source>
        <dbReference type="ARBA" id="ARBA00022840"/>
    </source>
</evidence>
<dbReference type="Ensembl" id="ENSCPRT00005019013.1">
    <property type="protein sequence ID" value="ENSCPRP00005016240.1"/>
    <property type="gene ID" value="ENSCPRG00005011337.1"/>
</dbReference>
<dbReference type="CDD" id="cd03272">
    <property type="entry name" value="ABC_SMC3_euk"/>
    <property type="match status" value="1"/>
</dbReference>
<keyword evidence="4" id="KW-0158">Chromosome</keyword>
<dbReference type="FunFam" id="3.40.50.300:FF:000424">
    <property type="entry name" value="Structural maintenance of chromosomes 3"/>
    <property type="match status" value="1"/>
</dbReference>
<feature type="region of interest" description="Disordered" evidence="20">
    <location>
        <begin position="1"/>
        <end position="74"/>
    </location>
</feature>
<dbReference type="GO" id="GO:0006281">
    <property type="term" value="P:DNA repair"/>
    <property type="evidence" value="ECO:0007669"/>
    <property type="project" value="UniProtKB-KW"/>
</dbReference>
<accession>A0A7M4EZ85</accession>
<dbReference type="FunFam" id="1.20.1060.20:FF:000002">
    <property type="entry name" value="Structural maintenance of chromosomes 3"/>
    <property type="match status" value="1"/>
</dbReference>
<keyword evidence="11 19" id="KW-0175">Coiled coil</keyword>
<evidence type="ECO:0000256" key="2">
    <source>
        <dbReference type="ARBA" id="ARBA00004584"/>
    </source>
</evidence>
<feature type="compositionally biased region" description="Pro residues" evidence="20">
    <location>
        <begin position="30"/>
        <end position="40"/>
    </location>
</feature>
<keyword evidence="5" id="KW-0132">Cell division</keyword>
<keyword evidence="7" id="KW-0227">DNA damage</keyword>
<keyword evidence="23" id="KW-1185">Reference proteome</keyword>
<reference evidence="22" key="2">
    <citation type="submission" date="2025-09" db="UniProtKB">
        <authorList>
            <consortium name="Ensembl"/>
        </authorList>
    </citation>
    <scope>IDENTIFICATION</scope>
</reference>
<keyword evidence="12" id="KW-0234">DNA repair</keyword>
<evidence type="ECO:0000256" key="15">
    <source>
        <dbReference type="ARBA" id="ARBA00023306"/>
    </source>
</evidence>
<evidence type="ECO:0000256" key="13">
    <source>
        <dbReference type="ARBA" id="ARBA00023242"/>
    </source>
</evidence>
<keyword evidence="6" id="KW-0547">Nucleotide-binding</keyword>
<evidence type="ECO:0000256" key="11">
    <source>
        <dbReference type="ARBA" id="ARBA00023054"/>
    </source>
</evidence>
<evidence type="ECO:0000256" key="19">
    <source>
        <dbReference type="SAM" id="Coils"/>
    </source>
</evidence>
<protein>
    <recommendedName>
        <fullName evidence="18">Structural maintenance of chromosomes protein</fullName>
    </recommendedName>
</protein>
<comment type="subcellular location">
    <subcellularLocation>
        <location evidence="2">Chromosome</location>
        <location evidence="2">Centromere</location>
    </subcellularLocation>
    <subcellularLocation>
        <location evidence="1 18">Nucleus</location>
    </subcellularLocation>
</comment>
<keyword evidence="16" id="KW-0137">Centromere</keyword>
<proteinExistence type="inferred from homology"/>
<evidence type="ECO:0000256" key="18">
    <source>
        <dbReference type="PIRNR" id="PIRNR005719"/>
    </source>
</evidence>